<dbReference type="AlphaFoldDB" id="S0FMT2"/>
<comment type="caution">
    <text evidence="4">The sequence shown here is derived from an EMBL/GenBank/DDBJ whole genome shotgun (WGS) entry which is preliminary data.</text>
</comment>
<gene>
    <name evidence="4" type="ORF">CTER_2449</name>
</gene>
<evidence type="ECO:0000259" key="3">
    <source>
        <dbReference type="Pfam" id="PF10646"/>
    </source>
</evidence>
<dbReference type="InterPro" id="IPR019606">
    <property type="entry name" value="GerMN"/>
</dbReference>
<dbReference type="eggNOG" id="ENOG5033T80">
    <property type="taxonomic scope" value="Bacteria"/>
</dbReference>
<dbReference type="RefSeq" id="WP_004626026.1">
    <property type="nucleotide sequence ID" value="NZ_AORV01000035.1"/>
</dbReference>
<feature type="domain" description="GerMN" evidence="3">
    <location>
        <begin position="81"/>
        <end position="182"/>
    </location>
</feature>
<sequence>MNNNTRKLKFLTLILFVFIIILVGVLLYTTKVYNQDKDQPAVNTSAEVTSGNAASTSTASSSEQTGTNSAGQIGQTIDLKLYNYDADDYDNPKEIVNVTVDKKLYQDDITAAINKVLETTGLSIKKAELKDGIATVDLSREVAARFNAGSAGGITYTNILVMTILNMPDISKLKVTVEGVPNTESDHFSFNGIFVKSADGNKYELAAN</sequence>
<keyword evidence="2" id="KW-0812">Transmembrane</keyword>
<keyword evidence="2" id="KW-0472">Membrane</keyword>
<proteinExistence type="predicted"/>
<dbReference type="Proteomes" id="UP000014155">
    <property type="component" value="Unassembled WGS sequence"/>
</dbReference>
<feature type="compositionally biased region" description="Low complexity" evidence="1">
    <location>
        <begin position="49"/>
        <end position="62"/>
    </location>
</feature>
<evidence type="ECO:0000313" key="4">
    <source>
        <dbReference type="EMBL" id="EMS71661.1"/>
    </source>
</evidence>
<feature type="region of interest" description="Disordered" evidence="1">
    <location>
        <begin position="40"/>
        <end position="70"/>
    </location>
</feature>
<dbReference type="STRING" id="1195236.CTER_2449"/>
<organism evidence="4 5">
    <name type="scientific">Ruminiclostridium cellobioparum subsp. termitidis CT1112</name>
    <dbReference type="NCBI Taxonomy" id="1195236"/>
    <lineage>
        <taxon>Bacteria</taxon>
        <taxon>Bacillati</taxon>
        <taxon>Bacillota</taxon>
        <taxon>Clostridia</taxon>
        <taxon>Eubacteriales</taxon>
        <taxon>Oscillospiraceae</taxon>
        <taxon>Ruminiclostridium</taxon>
    </lineage>
</organism>
<accession>S0FMT2</accession>
<feature type="transmembrane region" description="Helical" evidence="2">
    <location>
        <begin position="12"/>
        <end position="30"/>
    </location>
</feature>
<protein>
    <submittedName>
        <fullName evidence="4">Sporulation and spore germination</fullName>
    </submittedName>
</protein>
<evidence type="ECO:0000256" key="2">
    <source>
        <dbReference type="SAM" id="Phobius"/>
    </source>
</evidence>
<name>S0FMT2_RUMCE</name>
<dbReference type="PATRIC" id="fig|1195236.3.peg.2764"/>
<evidence type="ECO:0000313" key="5">
    <source>
        <dbReference type="Proteomes" id="UP000014155"/>
    </source>
</evidence>
<dbReference type="EMBL" id="AORV01000035">
    <property type="protein sequence ID" value="EMS71661.1"/>
    <property type="molecule type" value="Genomic_DNA"/>
</dbReference>
<reference evidence="4 5" key="1">
    <citation type="journal article" date="2013" name="Genome Announc.">
        <title>Draft Genome Sequence of the Cellulolytic, Mesophilic, Anaerobic Bacterium Clostridium termitidis Strain CT1112 (DSM 5398).</title>
        <authorList>
            <person name="Lal S."/>
            <person name="Ramachandran U."/>
            <person name="Zhang X."/>
            <person name="Munir R."/>
            <person name="Sparling R."/>
            <person name="Levin D.B."/>
        </authorList>
    </citation>
    <scope>NUCLEOTIDE SEQUENCE [LARGE SCALE GENOMIC DNA]</scope>
    <source>
        <strain evidence="4 5">CT1112</strain>
    </source>
</reference>
<keyword evidence="5" id="KW-1185">Reference proteome</keyword>
<evidence type="ECO:0000256" key="1">
    <source>
        <dbReference type="SAM" id="MobiDB-lite"/>
    </source>
</evidence>
<dbReference type="Pfam" id="PF10646">
    <property type="entry name" value="Germane"/>
    <property type="match status" value="1"/>
</dbReference>
<keyword evidence="2" id="KW-1133">Transmembrane helix</keyword>